<dbReference type="GO" id="GO:0008168">
    <property type="term" value="F:methyltransferase activity"/>
    <property type="evidence" value="ECO:0007669"/>
    <property type="project" value="UniProtKB-KW"/>
</dbReference>
<evidence type="ECO:0000259" key="1">
    <source>
        <dbReference type="Pfam" id="PF13649"/>
    </source>
</evidence>
<dbReference type="Proteomes" id="UP000254266">
    <property type="component" value="Unassembled WGS sequence"/>
</dbReference>
<dbReference type="AlphaFoldDB" id="A0A370D6T7"/>
<dbReference type="SUPFAM" id="SSF53335">
    <property type="entry name" value="S-adenosyl-L-methionine-dependent methyltransferases"/>
    <property type="match status" value="1"/>
</dbReference>
<evidence type="ECO:0000313" key="3">
    <source>
        <dbReference type="Proteomes" id="UP000254266"/>
    </source>
</evidence>
<gene>
    <name evidence="2" type="ORF">DIZ80_17000</name>
</gene>
<evidence type="ECO:0000313" key="2">
    <source>
        <dbReference type="EMBL" id="RDH80725.1"/>
    </source>
</evidence>
<dbReference type="Pfam" id="PF13649">
    <property type="entry name" value="Methyltransf_25"/>
    <property type="match status" value="1"/>
</dbReference>
<dbReference type="CDD" id="cd02440">
    <property type="entry name" value="AdoMet_MTases"/>
    <property type="match status" value="1"/>
</dbReference>
<keyword evidence="2" id="KW-0808">Transferase</keyword>
<feature type="domain" description="Methyltransferase" evidence="1">
    <location>
        <begin position="45"/>
        <end position="140"/>
    </location>
</feature>
<protein>
    <submittedName>
        <fullName evidence="2">SAM-dependent methyltransferase</fullName>
    </submittedName>
</protein>
<proteinExistence type="predicted"/>
<dbReference type="InterPro" id="IPR029063">
    <property type="entry name" value="SAM-dependent_MTases_sf"/>
</dbReference>
<dbReference type="InterPro" id="IPR041698">
    <property type="entry name" value="Methyltransf_25"/>
</dbReference>
<dbReference type="PANTHER" id="PTHR12843">
    <property type="entry name" value="PROTEIN-LYSINE N-METHYLTRANSFERASE METTL10"/>
    <property type="match status" value="1"/>
</dbReference>
<keyword evidence="3" id="KW-1185">Reference proteome</keyword>
<dbReference type="Gene3D" id="3.40.50.150">
    <property type="entry name" value="Vaccinia Virus protein VP39"/>
    <property type="match status" value="1"/>
</dbReference>
<dbReference type="PANTHER" id="PTHR12843:SF5">
    <property type="entry name" value="EEF1A LYSINE METHYLTRANSFERASE 2"/>
    <property type="match status" value="1"/>
</dbReference>
<name>A0A370D6T7_9GAMM</name>
<dbReference type="EMBL" id="QFXC01000014">
    <property type="protein sequence ID" value="RDH80725.1"/>
    <property type="molecule type" value="Genomic_DNA"/>
</dbReference>
<reference evidence="2 3" key="1">
    <citation type="journal article" date="2018" name="ISME J.">
        <title>Endosymbiont genomes yield clues of tubeworm success.</title>
        <authorList>
            <person name="Li Y."/>
            <person name="Liles M.R."/>
            <person name="Halanych K.M."/>
        </authorList>
    </citation>
    <scope>NUCLEOTIDE SEQUENCE [LARGE SCALE GENOMIC DNA]</scope>
    <source>
        <strain evidence="2">A1464</strain>
    </source>
</reference>
<accession>A0A370D6T7</accession>
<dbReference type="GO" id="GO:0032259">
    <property type="term" value="P:methylation"/>
    <property type="evidence" value="ECO:0007669"/>
    <property type="project" value="UniProtKB-KW"/>
</dbReference>
<keyword evidence="2" id="KW-0489">Methyltransferase</keyword>
<sequence length="205" mass="23445">MFNRKNHWEGIYQDKDSHEVSWYQKNPLLSLELIRHSQINSDDAIIDVGGGASELVDYLYGLGFRNLAVLDISQNALLSSQRRLGKTALEIEWYESDITEFNAPHLFSLWHDRAVFHFLTDKSDRQKYINILKQTLKSGGVLILAAFEVGGPDKCSGLDVVQYDVEKISAELGGDFKLLDVRSENHITPSSVEQKFMYFHFSYLP</sequence>
<comment type="caution">
    <text evidence="2">The sequence shown here is derived from an EMBL/GenBank/DDBJ whole genome shotgun (WGS) entry which is preliminary data.</text>
</comment>
<organism evidence="2 3">
    <name type="scientific">endosymbiont of Galathealinum brachiosum</name>
    <dbReference type="NCBI Taxonomy" id="2200906"/>
    <lineage>
        <taxon>Bacteria</taxon>
        <taxon>Pseudomonadati</taxon>
        <taxon>Pseudomonadota</taxon>
        <taxon>Gammaproteobacteria</taxon>
        <taxon>sulfur-oxidizing symbionts</taxon>
    </lineage>
</organism>